<accession>A0AAE1XSQ7</accession>
<comment type="caution">
    <text evidence="2">The sequence shown here is derived from an EMBL/GenBank/DDBJ whole genome shotgun (WGS) entry which is preliminary data.</text>
</comment>
<proteinExistence type="predicted"/>
<sequence>MAATTQIGVSILIFLFFFLIGDSLASPQMCNQFINCTVNINVCKNECNHHYRGQIGFCISAPASPLAPPPAAFLQPMKKLLKPGKKAYRCKCMFKKKPRQNCPGTKQVVGILNKA</sequence>
<evidence type="ECO:0000313" key="3">
    <source>
        <dbReference type="Proteomes" id="UP001293254"/>
    </source>
</evidence>
<feature type="chain" id="PRO_5042243234" evidence="1">
    <location>
        <begin position="26"/>
        <end position="115"/>
    </location>
</feature>
<keyword evidence="1" id="KW-0732">Signal</keyword>
<feature type="signal peptide" evidence="1">
    <location>
        <begin position="1"/>
        <end position="25"/>
    </location>
</feature>
<dbReference type="AlphaFoldDB" id="A0AAE1XSQ7"/>
<evidence type="ECO:0000313" key="2">
    <source>
        <dbReference type="EMBL" id="KAK4417262.1"/>
    </source>
</evidence>
<reference evidence="2" key="1">
    <citation type="submission" date="2020-06" db="EMBL/GenBank/DDBJ databases">
        <authorList>
            <person name="Li T."/>
            <person name="Hu X."/>
            <person name="Zhang T."/>
            <person name="Song X."/>
            <person name="Zhang H."/>
            <person name="Dai N."/>
            <person name="Sheng W."/>
            <person name="Hou X."/>
            <person name="Wei L."/>
        </authorList>
    </citation>
    <scope>NUCLEOTIDE SEQUENCE</scope>
    <source>
        <strain evidence="2">3651</strain>
        <tissue evidence="2">Leaf</tissue>
    </source>
</reference>
<organism evidence="2 3">
    <name type="scientific">Sesamum alatum</name>
    <dbReference type="NCBI Taxonomy" id="300844"/>
    <lineage>
        <taxon>Eukaryota</taxon>
        <taxon>Viridiplantae</taxon>
        <taxon>Streptophyta</taxon>
        <taxon>Embryophyta</taxon>
        <taxon>Tracheophyta</taxon>
        <taxon>Spermatophyta</taxon>
        <taxon>Magnoliopsida</taxon>
        <taxon>eudicotyledons</taxon>
        <taxon>Gunneridae</taxon>
        <taxon>Pentapetalae</taxon>
        <taxon>asterids</taxon>
        <taxon>lamiids</taxon>
        <taxon>Lamiales</taxon>
        <taxon>Pedaliaceae</taxon>
        <taxon>Sesamum</taxon>
    </lineage>
</organism>
<dbReference type="EMBL" id="JACGWO010000010">
    <property type="protein sequence ID" value="KAK4417262.1"/>
    <property type="molecule type" value="Genomic_DNA"/>
</dbReference>
<dbReference type="Proteomes" id="UP001293254">
    <property type="component" value="Unassembled WGS sequence"/>
</dbReference>
<gene>
    <name evidence="2" type="ORF">Salat_2551800</name>
</gene>
<evidence type="ECO:0000256" key="1">
    <source>
        <dbReference type="SAM" id="SignalP"/>
    </source>
</evidence>
<keyword evidence="3" id="KW-1185">Reference proteome</keyword>
<reference evidence="2" key="2">
    <citation type="journal article" date="2024" name="Plant">
        <title>Genomic evolution and insights into agronomic trait innovations of Sesamum species.</title>
        <authorList>
            <person name="Miao H."/>
            <person name="Wang L."/>
            <person name="Qu L."/>
            <person name="Liu H."/>
            <person name="Sun Y."/>
            <person name="Le M."/>
            <person name="Wang Q."/>
            <person name="Wei S."/>
            <person name="Zheng Y."/>
            <person name="Lin W."/>
            <person name="Duan Y."/>
            <person name="Cao H."/>
            <person name="Xiong S."/>
            <person name="Wang X."/>
            <person name="Wei L."/>
            <person name="Li C."/>
            <person name="Ma Q."/>
            <person name="Ju M."/>
            <person name="Zhao R."/>
            <person name="Li G."/>
            <person name="Mu C."/>
            <person name="Tian Q."/>
            <person name="Mei H."/>
            <person name="Zhang T."/>
            <person name="Gao T."/>
            <person name="Zhang H."/>
        </authorList>
    </citation>
    <scope>NUCLEOTIDE SEQUENCE</scope>
    <source>
        <strain evidence="2">3651</strain>
    </source>
</reference>
<name>A0AAE1XSQ7_9LAMI</name>
<protein>
    <submittedName>
        <fullName evidence="2">Uncharacterized protein</fullName>
    </submittedName>
</protein>